<dbReference type="GO" id="GO:0005743">
    <property type="term" value="C:mitochondrial inner membrane"/>
    <property type="evidence" value="ECO:0007669"/>
    <property type="project" value="UniProtKB-SubCell"/>
</dbReference>
<dbReference type="PANTHER" id="PTHR43394:SF1">
    <property type="entry name" value="ATP-BINDING CASSETTE SUB-FAMILY B MEMBER 10, MITOCHONDRIAL"/>
    <property type="match status" value="1"/>
</dbReference>
<keyword evidence="9" id="KW-0460">Magnesium</keyword>
<keyword evidence="14" id="KW-0496">Mitochondrion</keyword>
<keyword evidence="10" id="KW-0809">Transit peptide</keyword>
<dbReference type="PROSITE" id="PS00211">
    <property type="entry name" value="ABC_TRANSPORTER_1"/>
    <property type="match status" value="1"/>
</dbReference>
<gene>
    <name evidence="24" type="ORF">H0235_010007</name>
</gene>
<keyword evidence="6" id="KW-0547">Nucleotide-binding</keyword>
<dbReference type="GO" id="GO:0042802">
    <property type="term" value="F:identical protein binding"/>
    <property type="evidence" value="ECO:0007669"/>
    <property type="project" value="UniProtKB-ARBA"/>
</dbReference>
<comment type="subcellular location">
    <subcellularLocation>
        <location evidence="1">Mitochondrion inner membrane</location>
        <topology evidence="1">Multi-pass membrane protein</topology>
    </subcellularLocation>
</comment>
<comment type="caution">
    <text evidence="24">The sequence shown here is derived from an EMBL/GenBank/DDBJ whole genome shotgun (WGS) entry which is preliminary data.</text>
</comment>
<dbReference type="InterPro" id="IPR039421">
    <property type="entry name" value="Type_1_exporter"/>
</dbReference>
<evidence type="ECO:0000256" key="10">
    <source>
        <dbReference type="ARBA" id="ARBA00022946"/>
    </source>
</evidence>
<keyword evidence="11" id="KW-1278">Translocase</keyword>
<feature type="transmembrane region" description="Helical" evidence="21">
    <location>
        <begin position="317"/>
        <end position="339"/>
    </location>
</feature>
<evidence type="ECO:0000256" key="7">
    <source>
        <dbReference type="ARBA" id="ARBA00022792"/>
    </source>
</evidence>
<evidence type="ECO:0000256" key="13">
    <source>
        <dbReference type="ARBA" id="ARBA00022990"/>
    </source>
</evidence>
<keyword evidence="5" id="KW-0479">Metal-binding</keyword>
<dbReference type="CDD" id="cd18573">
    <property type="entry name" value="ABC_6TM_ABCB10_like"/>
    <property type="match status" value="1"/>
</dbReference>
<evidence type="ECO:0000256" key="14">
    <source>
        <dbReference type="ARBA" id="ARBA00023128"/>
    </source>
</evidence>
<evidence type="ECO:0000256" key="8">
    <source>
        <dbReference type="ARBA" id="ARBA00022840"/>
    </source>
</evidence>
<evidence type="ECO:0000313" key="25">
    <source>
        <dbReference type="Proteomes" id="UP000600918"/>
    </source>
</evidence>
<dbReference type="GO" id="GO:0015421">
    <property type="term" value="F:ABC-type oligopeptide transporter activity"/>
    <property type="evidence" value="ECO:0007669"/>
    <property type="project" value="TreeGrafter"/>
</dbReference>
<dbReference type="Proteomes" id="UP000600918">
    <property type="component" value="Unassembled WGS sequence"/>
</dbReference>
<dbReference type="InterPro" id="IPR027417">
    <property type="entry name" value="P-loop_NTPase"/>
</dbReference>
<dbReference type="OrthoDB" id="6500128at2759"/>
<evidence type="ECO:0000256" key="11">
    <source>
        <dbReference type="ARBA" id="ARBA00022967"/>
    </source>
</evidence>
<dbReference type="GO" id="GO:0090374">
    <property type="term" value="P:oligopeptide export from mitochondrion"/>
    <property type="evidence" value="ECO:0007669"/>
    <property type="project" value="TreeGrafter"/>
</dbReference>
<protein>
    <recommendedName>
        <fullName evidence="18">ATP-binding cassette sub-family B member 10, mitochondrial</fullName>
    </recommendedName>
    <alternativeName>
        <fullName evidence="19">ABC-mitochondrial erythroid protein</fullName>
    </alternativeName>
    <alternativeName>
        <fullName evidence="20">ATP-binding cassette transporter 10</fullName>
    </alternativeName>
</protein>
<dbReference type="InterPro" id="IPR003439">
    <property type="entry name" value="ABC_transporter-like_ATP-bd"/>
</dbReference>
<evidence type="ECO:0000256" key="12">
    <source>
        <dbReference type="ARBA" id="ARBA00022989"/>
    </source>
</evidence>
<feature type="domain" description="ABC transporter" evidence="22">
    <location>
        <begin position="412"/>
        <end position="648"/>
    </location>
</feature>
<evidence type="ECO:0000256" key="2">
    <source>
        <dbReference type="ARBA" id="ARBA00005580"/>
    </source>
</evidence>
<evidence type="ECO:0000259" key="23">
    <source>
        <dbReference type="PROSITE" id="PS50929"/>
    </source>
</evidence>
<dbReference type="InterPro" id="IPR036640">
    <property type="entry name" value="ABC1_TM_sf"/>
</dbReference>
<feature type="transmembrane region" description="Helical" evidence="21">
    <location>
        <begin position="92"/>
        <end position="114"/>
    </location>
</feature>
<keyword evidence="7" id="KW-0999">Mitochondrion inner membrane</keyword>
<evidence type="ECO:0000313" key="24">
    <source>
        <dbReference type="EMBL" id="KAF7422171.1"/>
    </source>
</evidence>
<dbReference type="GO" id="GO:0016887">
    <property type="term" value="F:ATP hydrolysis activity"/>
    <property type="evidence" value="ECO:0007669"/>
    <property type="project" value="InterPro"/>
</dbReference>
<dbReference type="Gene3D" id="3.40.50.300">
    <property type="entry name" value="P-loop containing nucleotide triphosphate hydrolases"/>
    <property type="match status" value="1"/>
</dbReference>
<keyword evidence="8" id="KW-0067">ATP-binding</keyword>
<evidence type="ECO:0000256" key="3">
    <source>
        <dbReference type="ARBA" id="ARBA00022448"/>
    </source>
</evidence>
<dbReference type="GO" id="GO:0005524">
    <property type="term" value="F:ATP binding"/>
    <property type="evidence" value="ECO:0007669"/>
    <property type="project" value="UniProtKB-KW"/>
</dbReference>
<dbReference type="InterPro" id="IPR011527">
    <property type="entry name" value="ABC1_TM_dom"/>
</dbReference>
<dbReference type="AlphaFoldDB" id="A0A834NZZ7"/>
<organism evidence="24 25">
    <name type="scientific">Vespula pensylvanica</name>
    <name type="common">Western yellow jacket</name>
    <name type="synonym">Wasp</name>
    <dbReference type="NCBI Taxonomy" id="30213"/>
    <lineage>
        <taxon>Eukaryota</taxon>
        <taxon>Metazoa</taxon>
        <taxon>Ecdysozoa</taxon>
        <taxon>Arthropoda</taxon>
        <taxon>Hexapoda</taxon>
        <taxon>Insecta</taxon>
        <taxon>Pterygota</taxon>
        <taxon>Neoptera</taxon>
        <taxon>Endopterygota</taxon>
        <taxon>Hymenoptera</taxon>
        <taxon>Apocrita</taxon>
        <taxon>Aculeata</taxon>
        <taxon>Vespoidea</taxon>
        <taxon>Vespidae</taxon>
        <taxon>Vespinae</taxon>
        <taxon>Vespula</taxon>
    </lineage>
</organism>
<dbReference type="InterPro" id="IPR017871">
    <property type="entry name" value="ABC_transporter-like_CS"/>
</dbReference>
<dbReference type="Pfam" id="PF00005">
    <property type="entry name" value="ABC_tran"/>
    <property type="match status" value="1"/>
</dbReference>
<comment type="function">
    <text evidence="17">ATP-dependent transporter located in the mitochondrial inner membrane that catalyzes the export of biliverdin from the mitochondrial matrix, and plays a crucial role in hemoglobin synthesis and antioxidative stress. Participates in the early step of the heme biosynthetic process during insertion of iron into protoporphyrin IX (PPIX). Involved in the stabilization of the iron transporter mitoferrin-1/SLC25A37. In addition may be involved in mitochondrial unfolded protein response (UPRmt) signaling pathway, although ABCB10 probably does not participate in peptide export from mitochondria.</text>
</comment>
<dbReference type="PROSITE" id="PS50893">
    <property type="entry name" value="ABC_TRANSPORTER_2"/>
    <property type="match status" value="1"/>
</dbReference>
<evidence type="ECO:0000256" key="18">
    <source>
        <dbReference type="ARBA" id="ARBA00072683"/>
    </source>
</evidence>
<evidence type="ECO:0000256" key="19">
    <source>
        <dbReference type="ARBA" id="ARBA00075187"/>
    </source>
</evidence>
<dbReference type="FunFam" id="1.20.1560.10:FF:000048">
    <property type="entry name" value="ATP-binding cassette sub-family B member 10, mitochondrial"/>
    <property type="match status" value="1"/>
</dbReference>
<dbReference type="PIRSF" id="PIRSF002773">
    <property type="entry name" value="ABC_prm/ATPase_B"/>
    <property type="match status" value="1"/>
</dbReference>
<evidence type="ECO:0000256" key="15">
    <source>
        <dbReference type="ARBA" id="ARBA00023136"/>
    </source>
</evidence>
<evidence type="ECO:0000256" key="5">
    <source>
        <dbReference type="ARBA" id="ARBA00022723"/>
    </source>
</evidence>
<proteinExistence type="inferred from homology"/>
<comment type="catalytic activity">
    <reaction evidence="16">
        <text>biliverdin IXalpha(in) + ATP + H2O = biliverdin IXalpha(out) + ADP + phosphate + H(+)</text>
        <dbReference type="Rhea" id="RHEA:82359"/>
        <dbReference type="ChEBI" id="CHEBI:15377"/>
        <dbReference type="ChEBI" id="CHEBI:15378"/>
        <dbReference type="ChEBI" id="CHEBI:30616"/>
        <dbReference type="ChEBI" id="CHEBI:43474"/>
        <dbReference type="ChEBI" id="CHEBI:57991"/>
        <dbReference type="ChEBI" id="CHEBI:456216"/>
    </reaction>
    <physiologicalReaction direction="left-to-right" evidence="16">
        <dbReference type="Rhea" id="RHEA:82360"/>
    </physiologicalReaction>
</comment>
<keyword evidence="25" id="KW-1185">Reference proteome</keyword>
<feature type="domain" description="ABC transmembrane type-1" evidence="23">
    <location>
        <begin position="95"/>
        <end position="378"/>
    </location>
</feature>
<evidence type="ECO:0000256" key="17">
    <source>
        <dbReference type="ARBA" id="ARBA00055589"/>
    </source>
</evidence>
<dbReference type="Gene3D" id="1.20.1560.10">
    <property type="entry name" value="ABC transporter type 1, transmembrane domain"/>
    <property type="match status" value="1"/>
</dbReference>
<evidence type="ECO:0000256" key="1">
    <source>
        <dbReference type="ARBA" id="ARBA00004448"/>
    </source>
</evidence>
<evidence type="ECO:0000259" key="22">
    <source>
        <dbReference type="PROSITE" id="PS50893"/>
    </source>
</evidence>
<feature type="transmembrane region" description="Helical" evidence="21">
    <location>
        <begin position="227"/>
        <end position="253"/>
    </location>
</feature>
<evidence type="ECO:0000256" key="21">
    <source>
        <dbReference type="SAM" id="Phobius"/>
    </source>
</evidence>
<keyword evidence="15 21" id="KW-0472">Membrane</keyword>
<keyword evidence="4 21" id="KW-0812">Transmembrane</keyword>
<keyword evidence="12 21" id="KW-1133">Transmembrane helix</keyword>
<dbReference type="SMART" id="SM00382">
    <property type="entry name" value="AAA"/>
    <property type="match status" value="1"/>
</dbReference>
<reference evidence="24" key="1">
    <citation type="journal article" date="2020" name="G3 (Bethesda)">
        <title>High-Quality Assemblies for Three Invasive Social Wasps from the &lt;i&gt;Vespula&lt;/i&gt; Genus.</title>
        <authorList>
            <person name="Harrop T.W.R."/>
            <person name="Guhlin J."/>
            <person name="McLaughlin G.M."/>
            <person name="Permina E."/>
            <person name="Stockwell P."/>
            <person name="Gilligan J."/>
            <person name="Le Lec M.F."/>
            <person name="Gruber M.A.M."/>
            <person name="Quinn O."/>
            <person name="Lovegrove M."/>
            <person name="Duncan E.J."/>
            <person name="Remnant E.J."/>
            <person name="Van Eeckhoven J."/>
            <person name="Graham B."/>
            <person name="Knapp R.A."/>
            <person name="Langford K.W."/>
            <person name="Kronenberg Z."/>
            <person name="Press M.O."/>
            <person name="Eacker S.M."/>
            <person name="Wilson-Rankin E.E."/>
            <person name="Purcell J."/>
            <person name="Lester P.J."/>
            <person name="Dearden P.K."/>
        </authorList>
    </citation>
    <scope>NUCLEOTIDE SEQUENCE</scope>
    <source>
        <strain evidence="24">Volc-1</strain>
    </source>
</reference>
<dbReference type="Pfam" id="PF00664">
    <property type="entry name" value="ABC_membrane"/>
    <property type="match status" value="1"/>
</dbReference>
<comment type="similarity">
    <text evidence="2">Belongs to the ABC transporter superfamily. ABCB family. Mitochondrial peptide exporter (TC 3.A.1.212) subfamily.</text>
</comment>
<evidence type="ECO:0000256" key="20">
    <source>
        <dbReference type="ARBA" id="ARBA00083334"/>
    </source>
</evidence>
<dbReference type="EMBL" id="JACSDY010000008">
    <property type="protein sequence ID" value="KAF7422171.1"/>
    <property type="molecule type" value="Genomic_DNA"/>
</dbReference>
<dbReference type="SUPFAM" id="SSF90123">
    <property type="entry name" value="ABC transporter transmembrane region"/>
    <property type="match status" value="1"/>
</dbReference>
<name>A0A834NZZ7_VESPE</name>
<evidence type="ECO:0000256" key="4">
    <source>
        <dbReference type="ARBA" id="ARBA00022692"/>
    </source>
</evidence>
<sequence length="653" mass="72418">MTILCKFLATNIIHRKSTYFYTPTWQKYLHTICTSSKSVSKKTCTLTGLRCQTTKVLKTNVRDIPTKEILKTKKESDLKKLIILATPEKWRLFSAIAFLIVSSTVTMAVPFCLGKVIDTIYNVNIEKMTEKLNQLYLVLLGVFIIGAFSNFCRVYLMSTTGHKITYSLRRKAYTAILSQETAMFDIKSTGELVGRLTGDAQLVSSAITSNVSDGLRSLIMTTSGISMMFYVSPPLAIVGLSVVPIVAGTAIIYGRFLKKISRNVQDSLAVLNTEAEERISNIRVVKAYAQEAQEVKRYSSKLQDVLKLCYKESLYRGIFFGITGLSGNVIVLSVLYYGGVMVSDSTITIGDLSAFLLYAAYVGISMNGLSSFYSELNKALGASSRLFELIDRKPKIPIQGGKILENKLTGDIVFQNVNFFYPTRENSLILCDFNLHIPKHSITAIVGSSGSGKSTVAMLLLRLYDPSKGRILLDNYNIRELDPIWVKSQIGVVPQEPILFSGTIKENIVYGTENVIEREIEEIAKEAHVLEFTQKMKDGLNTIVGEKGITLSGGQRQRIAIARALVKKPTILILDEATSALDAESEHFVQKALERATHGKTVLTIAHRLSTIKNADKIVVIDQGKVVETGTYNNLMSLDQGHFKNLVKHQAFT</sequence>
<accession>A0A834NZZ7</accession>
<dbReference type="GO" id="GO:0046872">
    <property type="term" value="F:metal ion binding"/>
    <property type="evidence" value="ECO:0007669"/>
    <property type="project" value="UniProtKB-KW"/>
</dbReference>
<dbReference type="InterPro" id="IPR003593">
    <property type="entry name" value="AAA+_ATPase"/>
</dbReference>
<dbReference type="SUPFAM" id="SSF52540">
    <property type="entry name" value="P-loop containing nucleoside triphosphate hydrolases"/>
    <property type="match status" value="1"/>
</dbReference>
<keyword evidence="3" id="KW-0813">Transport</keyword>
<evidence type="ECO:0000256" key="9">
    <source>
        <dbReference type="ARBA" id="ARBA00022842"/>
    </source>
</evidence>
<dbReference type="PROSITE" id="PS50929">
    <property type="entry name" value="ABC_TM1F"/>
    <property type="match status" value="1"/>
</dbReference>
<evidence type="ECO:0000256" key="6">
    <source>
        <dbReference type="ARBA" id="ARBA00022741"/>
    </source>
</evidence>
<keyword evidence="13" id="KW-0007">Acetylation</keyword>
<evidence type="ECO:0000256" key="16">
    <source>
        <dbReference type="ARBA" id="ARBA00052250"/>
    </source>
</evidence>
<feature type="transmembrane region" description="Helical" evidence="21">
    <location>
        <begin position="135"/>
        <end position="156"/>
    </location>
</feature>
<dbReference type="PANTHER" id="PTHR43394">
    <property type="entry name" value="ATP-DEPENDENT PERMEASE MDL1, MITOCHONDRIAL"/>
    <property type="match status" value="1"/>
</dbReference>
<dbReference type="FunFam" id="3.40.50.300:FF:000403">
    <property type="entry name" value="ATP-binding cassette sub-family B member 8, mitochondrial"/>
    <property type="match status" value="1"/>
</dbReference>